<accession>A0A1M5MEC4</accession>
<sequence length="230" mass="25669">MSARTLPGNPEISVKLRKNRRARRITLRVSQLDGVVTLTVPHGVSEGEAMRFAAEKQDWIETCLSQHEKSAQVAPGMSITVAGQPVDLVRGTGKRLQVAGATIAMPDIADHGRKQLQVWLKEQARVELTRASDLYAARLGRAYSRLTLRDTRSRWGSCSSAGALMYSWRLILAPKPVLDYVAAHEVAHLEEMNHSPAFWAIVNDLYGPHREARGWLRSHGASLHRYRFDG</sequence>
<evidence type="ECO:0000259" key="1">
    <source>
        <dbReference type="Pfam" id="PF01863"/>
    </source>
</evidence>
<protein>
    <recommendedName>
        <fullName evidence="1">YgjP-like metallopeptidase domain-containing protein</fullName>
    </recommendedName>
</protein>
<dbReference type="InterPro" id="IPR053136">
    <property type="entry name" value="UTP_pyrophosphatase-like"/>
</dbReference>
<evidence type="ECO:0000313" key="2">
    <source>
        <dbReference type="EMBL" id="SHG75063.1"/>
    </source>
</evidence>
<feature type="domain" description="YgjP-like metallopeptidase" evidence="1">
    <location>
        <begin position="23"/>
        <end position="219"/>
    </location>
</feature>
<dbReference type="CDD" id="cd07344">
    <property type="entry name" value="M48_yhfN_like"/>
    <property type="match status" value="1"/>
</dbReference>
<dbReference type="AlphaFoldDB" id="A0A1M5MEC4"/>
<dbReference type="OrthoDB" id="9795402at2"/>
<dbReference type="Gene3D" id="3.30.2010.10">
    <property type="entry name" value="Metalloproteases ('zincins'), catalytic domain"/>
    <property type="match status" value="1"/>
</dbReference>
<proteinExistence type="predicted"/>
<dbReference type="STRING" id="996342.SAMN05443551_0472"/>
<gene>
    <name evidence="2" type="ORF">SAMN05443551_0472</name>
</gene>
<name>A0A1M5MEC4_9RHOB</name>
<dbReference type="Pfam" id="PF01863">
    <property type="entry name" value="YgjP-like"/>
    <property type="match status" value="1"/>
</dbReference>
<dbReference type="PANTHER" id="PTHR30399">
    <property type="entry name" value="UNCHARACTERIZED PROTEIN YGJP"/>
    <property type="match status" value="1"/>
</dbReference>
<dbReference type="Proteomes" id="UP000184221">
    <property type="component" value="Unassembled WGS sequence"/>
</dbReference>
<evidence type="ECO:0000313" key="3">
    <source>
        <dbReference type="Proteomes" id="UP000184221"/>
    </source>
</evidence>
<dbReference type="PANTHER" id="PTHR30399:SF1">
    <property type="entry name" value="UTP PYROPHOSPHATASE"/>
    <property type="match status" value="1"/>
</dbReference>
<dbReference type="InterPro" id="IPR002725">
    <property type="entry name" value="YgjP-like_metallopeptidase"/>
</dbReference>
<dbReference type="RefSeq" id="WP_072775908.1">
    <property type="nucleotide sequence ID" value="NZ_FQXC01000001.1"/>
</dbReference>
<dbReference type="EMBL" id="FQXC01000001">
    <property type="protein sequence ID" value="SHG75063.1"/>
    <property type="molecule type" value="Genomic_DNA"/>
</dbReference>
<keyword evidence="3" id="KW-1185">Reference proteome</keyword>
<reference evidence="2 3" key="1">
    <citation type="submission" date="2016-11" db="EMBL/GenBank/DDBJ databases">
        <authorList>
            <person name="Jaros S."/>
            <person name="Januszkiewicz K."/>
            <person name="Wedrychowicz H."/>
        </authorList>
    </citation>
    <scope>NUCLEOTIDE SEQUENCE [LARGE SCALE GENOMIC DNA]</scope>
    <source>
        <strain evidence="2 3">DSM 29431</strain>
    </source>
</reference>
<organism evidence="2 3">
    <name type="scientific">Marivita hallyeonensis</name>
    <dbReference type="NCBI Taxonomy" id="996342"/>
    <lineage>
        <taxon>Bacteria</taxon>
        <taxon>Pseudomonadati</taxon>
        <taxon>Pseudomonadota</taxon>
        <taxon>Alphaproteobacteria</taxon>
        <taxon>Rhodobacterales</taxon>
        <taxon>Roseobacteraceae</taxon>
        <taxon>Marivita</taxon>
    </lineage>
</organism>